<evidence type="ECO:0000313" key="4">
    <source>
        <dbReference type="EMBL" id="CAF4911263.1"/>
    </source>
</evidence>
<dbReference type="EMBL" id="CAJOBQ010000388">
    <property type="protein sequence ID" value="CAF4343997.1"/>
    <property type="molecule type" value="Genomic_DNA"/>
</dbReference>
<accession>A0A820KN01</accession>
<dbReference type="EMBL" id="CAJOBR010014587">
    <property type="protein sequence ID" value="CAF4911263.1"/>
    <property type="molecule type" value="Genomic_DNA"/>
</dbReference>
<dbReference type="EMBL" id="CAJOBO010002294">
    <property type="protein sequence ID" value="CAF4442911.1"/>
    <property type="molecule type" value="Genomic_DNA"/>
</dbReference>
<comment type="caution">
    <text evidence="2">The sequence shown here is derived from an EMBL/GenBank/DDBJ whole genome shotgun (WGS) entry which is preliminary data.</text>
</comment>
<protein>
    <submittedName>
        <fullName evidence="2">Uncharacterized protein</fullName>
    </submittedName>
</protein>
<reference evidence="2" key="1">
    <citation type="submission" date="2021-02" db="EMBL/GenBank/DDBJ databases">
        <authorList>
            <person name="Nowell W R."/>
        </authorList>
    </citation>
    <scope>NUCLEOTIDE SEQUENCE</scope>
</reference>
<evidence type="ECO:0000313" key="5">
    <source>
        <dbReference type="Proteomes" id="UP000663862"/>
    </source>
</evidence>
<evidence type="ECO:0000313" key="1">
    <source>
        <dbReference type="EMBL" id="CAF4309904.1"/>
    </source>
</evidence>
<dbReference type="EMBL" id="CAJOBP010001768">
    <property type="protein sequence ID" value="CAF4309904.1"/>
    <property type="molecule type" value="Genomic_DNA"/>
</dbReference>
<organism evidence="2 5">
    <name type="scientific">Rotaria socialis</name>
    <dbReference type="NCBI Taxonomy" id="392032"/>
    <lineage>
        <taxon>Eukaryota</taxon>
        <taxon>Metazoa</taxon>
        <taxon>Spiralia</taxon>
        <taxon>Gnathifera</taxon>
        <taxon>Rotifera</taxon>
        <taxon>Eurotatoria</taxon>
        <taxon>Bdelloidea</taxon>
        <taxon>Philodinida</taxon>
        <taxon>Philodinidae</taxon>
        <taxon>Rotaria</taxon>
    </lineage>
</organism>
<dbReference type="AlphaFoldDB" id="A0A820KN01"/>
<dbReference type="Proteomes" id="UP000663851">
    <property type="component" value="Unassembled WGS sequence"/>
</dbReference>
<name>A0A820KN01_9BILA</name>
<dbReference type="Proteomes" id="UP000663848">
    <property type="component" value="Unassembled WGS sequence"/>
</dbReference>
<dbReference type="Proteomes" id="UP000663873">
    <property type="component" value="Unassembled WGS sequence"/>
</dbReference>
<evidence type="ECO:0000313" key="2">
    <source>
        <dbReference type="EMBL" id="CAF4343997.1"/>
    </source>
</evidence>
<evidence type="ECO:0000313" key="6">
    <source>
        <dbReference type="Proteomes" id="UP000663873"/>
    </source>
</evidence>
<evidence type="ECO:0000313" key="3">
    <source>
        <dbReference type="EMBL" id="CAF4442911.1"/>
    </source>
</evidence>
<sequence length="89" mass="9762">MYKHADAIGVDENVSISADEVDVINTRFDVYLARVVDNDGKIIGPKLLYQCYGTIRNDSRTTGSSSFYVERDSINIFGASTGSMLASVF</sequence>
<proteinExistence type="predicted"/>
<keyword evidence="6" id="KW-1185">Reference proteome</keyword>
<gene>
    <name evidence="3" type="ORF">HFQ381_LOCUS23278</name>
    <name evidence="4" type="ORF">QYT958_LOCUS31149</name>
    <name evidence="2" type="ORF">TSG867_LOCUS9074</name>
    <name evidence="1" type="ORF">UJA718_LOCUS13194</name>
</gene>
<dbReference type="Proteomes" id="UP000663862">
    <property type="component" value="Unassembled WGS sequence"/>
</dbReference>